<comment type="caution">
    <text evidence="1">The sequence shown here is derived from an EMBL/GenBank/DDBJ whole genome shotgun (WGS) entry which is preliminary data.</text>
</comment>
<sequence>MRPWTDGPCLVAFDAPMIVVNPSGQRPCERLVARYFGRYGAYCHPTNTANASFTEGARALRLADALGLQVDPSVPAERRAAEVYPHPALVVLFDLPRILQYKAKPGRDFGHLQAELLRLVGCLESLADASPPLLLKGNQEWERIRSTVEAATTKAGLKRLEDAIDGVVCAYIAAYATFNPTHVHHLGDAATGYILTPITPTIASQLVQTKEVLW</sequence>
<dbReference type="InterPro" id="IPR008306">
    <property type="entry name" value="UCP018008"/>
</dbReference>
<dbReference type="EMBL" id="BAAAOS010000022">
    <property type="protein sequence ID" value="GAA1581887.1"/>
    <property type="molecule type" value="Genomic_DNA"/>
</dbReference>
<evidence type="ECO:0000313" key="2">
    <source>
        <dbReference type="Proteomes" id="UP001500393"/>
    </source>
</evidence>
<organism evidence="1 2">
    <name type="scientific">Kribbella sancticallisti</name>
    <dbReference type="NCBI Taxonomy" id="460087"/>
    <lineage>
        <taxon>Bacteria</taxon>
        <taxon>Bacillati</taxon>
        <taxon>Actinomycetota</taxon>
        <taxon>Actinomycetes</taxon>
        <taxon>Propionibacteriales</taxon>
        <taxon>Kribbellaceae</taxon>
        <taxon>Kribbella</taxon>
    </lineage>
</organism>
<reference evidence="2" key="1">
    <citation type="journal article" date="2019" name="Int. J. Syst. Evol. Microbiol.">
        <title>The Global Catalogue of Microorganisms (GCM) 10K type strain sequencing project: providing services to taxonomists for standard genome sequencing and annotation.</title>
        <authorList>
            <consortium name="The Broad Institute Genomics Platform"/>
            <consortium name="The Broad Institute Genome Sequencing Center for Infectious Disease"/>
            <person name="Wu L."/>
            <person name="Ma J."/>
        </authorList>
    </citation>
    <scope>NUCLEOTIDE SEQUENCE [LARGE SCALE GENOMIC DNA]</scope>
    <source>
        <strain evidence="2">JCM 14969</strain>
    </source>
</reference>
<accession>A0ABP4PI31</accession>
<dbReference type="Proteomes" id="UP001500393">
    <property type="component" value="Unassembled WGS sequence"/>
</dbReference>
<protein>
    <submittedName>
        <fullName evidence="1">DUF429 domain-containing protein</fullName>
    </submittedName>
</protein>
<name>A0ABP4PI31_9ACTN</name>
<evidence type="ECO:0000313" key="1">
    <source>
        <dbReference type="EMBL" id="GAA1581887.1"/>
    </source>
</evidence>
<dbReference type="InterPro" id="IPR007362">
    <property type="entry name" value="DUF429"/>
</dbReference>
<dbReference type="Pfam" id="PF04250">
    <property type="entry name" value="DUF429"/>
    <property type="match status" value="1"/>
</dbReference>
<proteinExistence type="predicted"/>
<dbReference type="PIRSF" id="PIRSF018008">
    <property type="entry name" value="UCP018008"/>
    <property type="match status" value="1"/>
</dbReference>
<gene>
    <name evidence="1" type="ORF">GCM10009789_39510</name>
</gene>
<keyword evidence="2" id="KW-1185">Reference proteome</keyword>